<dbReference type="EMBL" id="FOZC01000008">
    <property type="protein sequence ID" value="SFR78949.1"/>
    <property type="molecule type" value="Genomic_DNA"/>
</dbReference>
<gene>
    <name evidence="1" type="ORF">SAMN02910262_01560</name>
</gene>
<reference evidence="1 2" key="1">
    <citation type="submission" date="2016-10" db="EMBL/GenBank/DDBJ databases">
        <authorList>
            <person name="de Groot N.N."/>
        </authorList>
    </citation>
    <scope>NUCLEOTIDE SEQUENCE [LARGE SCALE GENOMIC DNA]</scope>
    <source>
        <strain evidence="1 2">F</strain>
    </source>
</reference>
<dbReference type="Pfam" id="PF09517">
    <property type="entry name" value="RE_Eco29kI"/>
    <property type="match status" value="1"/>
</dbReference>
<dbReference type="Proteomes" id="UP000214760">
    <property type="component" value="Unassembled WGS sequence"/>
</dbReference>
<evidence type="ECO:0000313" key="1">
    <source>
        <dbReference type="EMBL" id="SFR78949.1"/>
    </source>
</evidence>
<protein>
    <submittedName>
        <fullName evidence="1">Eco29kI restriction endonuclease</fullName>
    </submittedName>
</protein>
<keyword evidence="1" id="KW-0540">Nuclease</keyword>
<organism evidence="1 2">
    <name type="scientific">[Clostridium] aminophilum</name>
    <dbReference type="NCBI Taxonomy" id="1526"/>
    <lineage>
        <taxon>Bacteria</taxon>
        <taxon>Bacillati</taxon>
        <taxon>Bacillota</taxon>
        <taxon>Clostridia</taxon>
        <taxon>Lachnospirales</taxon>
        <taxon>Lachnospiraceae</taxon>
    </lineage>
</organism>
<dbReference type="RefSeq" id="WP_031472807.1">
    <property type="nucleotide sequence ID" value="NZ_FOZC01000008.1"/>
</dbReference>
<proteinExistence type="predicted"/>
<dbReference type="GO" id="GO:0004519">
    <property type="term" value="F:endonuclease activity"/>
    <property type="evidence" value="ECO:0007669"/>
    <property type="project" value="UniProtKB-KW"/>
</dbReference>
<name>A0A1I6JJ71_9FIRM</name>
<keyword evidence="1" id="KW-0255">Endonuclease</keyword>
<accession>A0A1I6JJ71</accession>
<sequence>MAADKNIPIIEPYNPLDKENIGNSIANVLMSNEKQKLPPEPFIGAGVYAIFYVGDNSLYKPLAEYNQDHDCMYPIYVGKAVPQGARKGGIGLGENQGPALQKRLGDHAKSITEVNDLNIDDFFCRFIVVDDIWIPLAESLMISRYKPVWNSIIDGFGNHDPGSGRKGQVQSPWDMLHPGRSWAKKLPAGPKSQSELSRLVAYYFKTNEILQRKGK</sequence>
<dbReference type="InterPro" id="IPR018575">
    <property type="entry name" value="Restrct_endonuc_II_Eco29kI"/>
</dbReference>
<evidence type="ECO:0000313" key="2">
    <source>
        <dbReference type="Proteomes" id="UP000214760"/>
    </source>
</evidence>
<keyword evidence="1" id="KW-0378">Hydrolase</keyword>
<dbReference type="AlphaFoldDB" id="A0A1I6JJ71"/>